<dbReference type="GO" id="GO:0000175">
    <property type="term" value="F:3'-5'-RNA exonuclease activity"/>
    <property type="evidence" value="ECO:0007669"/>
    <property type="project" value="InterPro"/>
</dbReference>
<dbReference type="OrthoDB" id="8644426at2759"/>
<dbReference type="EMBL" id="VFJC01000024">
    <property type="protein sequence ID" value="KAB5530758.1"/>
    <property type="molecule type" value="Genomic_DNA"/>
</dbReference>
<evidence type="ECO:0000256" key="2">
    <source>
        <dbReference type="SAM" id="MobiDB-lite"/>
    </source>
</evidence>
<feature type="region of interest" description="Disordered" evidence="2">
    <location>
        <begin position="718"/>
        <end position="742"/>
    </location>
</feature>
<proteinExistence type="predicted"/>
<name>A0A5N5KKI8_PANHP</name>
<keyword evidence="1" id="KW-0540">Nuclease</keyword>
<evidence type="ECO:0000313" key="4">
    <source>
        <dbReference type="Proteomes" id="UP000327468"/>
    </source>
</evidence>
<dbReference type="AlphaFoldDB" id="A0A5N5KKI8"/>
<protein>
    <submittedName>
        <fullName evidence="3">Uncharacterized protein</fullName>
    </submittedName>
</protein>
<comment type="caution">
    <text evidence="3">The sequence shown here is derived from an EMBL/GenBank/DDBJ whole genome shotgun (WGS) entry which is preliminary data.</text>
</comment>
<gene>
    <name evidence="3" type="ORF">PHYPO_G00133080</name>
</gene>
<sequence length="942" mass="107585">MEDLQDSSFSVPSAMSIADELKDDFYFNLLDDFLGSQTGESLDLDEKPCTNRLLVQVGLMREDNNFSWVNVVKWLQKIFPMFQSADFRGLIERNTETAMSLTGDSRESFFESNVNFEFVGPICDSIGIGRTDLLEMSDFSDRAKLTDVTNGLILELTSFIEREKIDPVVLVSWLCNFDSAFCSDGKIHKANKLLQASLKRFRIQCRKNQTRRNRSSGLYNEFLQSPFDLSPDPLEDSEFRRVSIIKGHLRRKRLLFQRKQNFQTTKIKEESEPFDISDSQAEYNQKTNISLGYRKHKRKLECDNDSDQAFSLRNVKKEADYHCQPVEPMCDLEDETQVDTGDCLSILDISVLSLQKLTEMYGGRTDGANLVSMDLLKNQYALMLKEDLDMQSLNEKVLAYNSTENQPVVPPLNFLHCNTHFLLNFIDAVEKQITSFEREIVATTGDKLGRDKNPKFKGFLNFEESAVTRYINMACEILCPRGESNNNYRRHWLAFCIERNNPSRLPVNQSNRFINYFEAAAALIHHYSDVALFVSDLQLLKDDSNIFLESINSDASDEAIQALVCVVAVVYCKVLGPFWQLLKSDAQYVLFSKYLFCLYEKLLEWSRDASLLLQPEAVTNVFLQVPMQEKNFPGVFSFCHGNANNQYGALMKECLQRMMKVIAAVLEENLKDFLPGGLYCKDPSGELVEQFASCTLSQLMGKYPFGHAYSYNKNRPDKAQVQTEDNVSDDSDGNATIFSPQGPAVKKRSVSKPYIMFDRANLRPLNKMKKKTLNKLADKRRQKVKMQDQNYRKMLIASVTKNGGPCKTVQDVDQLLLRMEGAHHAQKREAIRSELNYQKFVIGCRDKRLNRLGFSLSDLVNKLKAILPCENQPTGLITKPTKDVVMHVGGETNQSISQFTPQEQAMSQPSQPINNEIDVKNKGSCVIFQSYREKVFEFSPLS</sequence>
<dbReference type="PANTHER" id="PTHR11046:SF15">
    <property type="entry name" value="RIBOFLAVIN TRANSPORTER 1 ISOFORM X1"/>
    <property type="match status" value="1"/>
</dbReference>
<dbReference type="InterPro" id="IPR022894">
    <property type="entry name" value="Oligoribonuclease"/>
</dbReference>
<accession>A0A5N5KKI8</accession>
<reference evidence="3 4" key="1">
    <citation type="submission" date="2019-06" db="EMBL/GenBank/DDBJ databases">
        <title>A chromosome-scale genome assembly of the striped catfish, Pangasianodon hypophthalmus.</title>
        <authorList>
            <person name="Wen M."/>
            <person name="Zahm M."/>
            <person name="Roques C."/>
            <person name="Cabau C."/>
            <person name="Klopp C."/>
            <person name="Donnadieu C."/>
            <person name="Jouanno E."/>
            <person name="Avarre J.-C."/>
            <person name="Campet M."/>
            <person name="Ha T.T.T."/>
            <person name="Dugue R."/>
            <person name="Lampietro C."/>
            <person name="Louis A."/>
            <person name="Herpin A."/>
            <person name="Echchiki A."/>
            <person name="Berthelot C."/>
            <person name="Parey E."/>
            <person name="Roest-Crollius H."/>
            <person name="Braasch I."/>
            <person name="Postlethwait J."/>
            <person name="Bobe J."/>
            <person name="Montfort J."/>
            <person name="Bouchez O."/>
            <person name="Begum T."/>
            <person name="Schartl M."/>
            <person name="Guiguen Y."/>
        </authorList>
    </citation>
    <scope>NUCLEOTIDE SEQUENCE [LARGE SCALE GENOMIC DNA]</scope>
    <source>
        <strain evidence="3 4">Indonesia</strain>
        <tissue evidence="3">Blood</tissue>
    </source>
</reference>
<keyword evidence="1" id="KW-0378">Hydrolase</keyword>
<evidence type="ECO:0000256" key="1">
    <source>
        <dbReference type="ARBA" id="ARBA00022722"/>
    </source>
</evidence>
<dbReference type="PANTHER" id="PTHR11046">
    <property type="entry name" value="OLIGORIBONUCLEASE, MITOCHONDRIAL"/>
    <property type="match status" value="1"/>
</dbReference>
<evidence type="ECO:0000313" key="3">
    <source>
        <dbReference type="EMBL" id="KAB5530758.1"/>
    </source>
</evidence>
<keyword evidence="4" id="KW-1185">Reference proteome</keyword>
<organism evidence="3 4">
    <name type="scientific">Pangasianodon hypophthalmus</name>
    <name type="common">Striped catfish</name>
    <name type="synonym">Helicophagus hypophthalmus</name>
    <dbReference type="NCBI Taxonomy" id="310915"/>
    <lineage>
        <taxon>Eukaryota</taxon>
        <taxon>Metazoa</taxon>
        <taxon>Chordata</taxon>
        <taxon>Craniata</taxon>
        <taxon>Vertebrata</taxon>
        <taxon>Euteleostomi</taxon>
        <taxon>Actinopterygii</taxon>
        <taxon>Neopterygii</taxon>
        <taxon>Teleostei</taxon>
        <taxon>Ostariophysi</taxon>
        <taxon>Siluriformes</taxon>
        <taxon>Pangasiidae</taxon>
        <taxon>Pangasianodon</taxon>
    </lineage>
</organism>
<dbReference type="Proteomes" id="UP000327468">
    <property type="component" value="Chromosome 23"/>
</dbReference>